<evidence type="ECO:0000313" key="2">
    <source>
        <dbReference type="Proteomes" id="UP001349343"/>
    </source>
</evidence>
<organism evidence="1 2">
    <name type="scientific">phage Lak_Megaphage_RVC_JS4_GC31</name>
    <dbReference type="NCBI Taxonomy" id="3109228"/>
    <lineage>
        <taxon>Viruses</taxon>
        <taxon>Duplodnaviria</taxon>
        <taxon>Heunggongvirae</taxon>
        <taxon>Uroviricota</taxon>
        <taxon>Caudoviricetes</taxon>
        <taxon>Caudoviricetes code 15 clade</taxon>
    </lineage>
</organism>
<dbReference type="Proteomes" id="UP001349343">
    <property type="component" value="Segment"/>
</dbReference>
<dbReference type="EMBL" id="OR769222">
    <property type="protein sequence ID" value="WQJ53037.1"/>
    <property type="molecule type" value="Genomic_DNA"/>
</dbReference>
<proteinExistence type="predicted"/>
<sequence>MDYKDISSEHLNAHVDRIIDICHEIPLHKVTVLTGGNACGKSVIRKQLAIHVPNKLDEECIAHNDVTVASTSMQLRTENRADWGAFSSVTHDMPWNATSQSTLNMLTKLLEVESPRFFVIDELEIGMSEELQLGFCTMINALIPELLKKHFGILVITHSRTVVKNIKHDTFINIEGMSEDEWVNREIVPIDPENLNTWAHKLYNTIKDRSKVK</sequence>
<dbReference type="Gene3D" id="3.40.50.300">
    <property type="entry name" value="P-loop containing nucleotide triphosphate hydrolases"/>
    <property type="match status" value="1"/>
</dbReference>
<reference evidence="1 2" key="1">
    <citation type="submission" date="2023-11" db="EMBL/GenBank/DDBJ databases">
        <authorList>
            <person name="Cook R."/>
            <person name="Crisci M."/>
            <person name="Pye H."/>
            <person name="Adriaenssens E."/>
            <person name="Santini J."/>
        </authorList>
    </citation>
    <scope>NUCLEOTIDE SEQUENCE [LARGE SCALE GENOMIC DNA]</scope>
    <source>
        <strain evidence="1">Lak_Megaphage_RVC_JS4_GC31</strain>
    </source>
</reference>
<dbReference type="InterPro" id="IPR027417">
    <property type="entry name" value="P-loop_NTPase"/>
</dbReference>
<dbReference type="SUPFAM" id="SSF52540">
    <property type="entry name" value="P-loop containing nucleoside triphosphate hydrolases"/>
    <property type="match status" value="1"/>
</dbReference>
<accession>A0ABZ0Z4A1</accession>
<evidence type="ECO:0000313" key="1">
    <source>
        <dbReference type="EMBL" id="WQJ53037.1"/>
    </source>
</evidence>
<keyword evidence="2" id="KW-1185">Reference proteome</keyword>
<protein>
    <submittedName>
        <fullName evidence="1">Uncharacterized protein</fullName>
    </submittedName>
</protein>
<name>A0ABZ0Z4A1_9CAUD</name>